<keyword evidence="3" id="KW-1185">Reference proteome</keyword>
<gene>
    <name evidence="2" type="ORF">LZ518_06445</name>
</gene>
<feature type="transmembrane region" description="Helical" evidence="1">
    <location>
        <begin position="154"/>
        <end position="176"/>
    </location>
</feature>
<protein>
    <recommendedName>
        <fullName evidence="4">Tripartite tricarboxylate transporter TctB family protein</fullName>
    </recommendedName>
</protein>
<name>A0ABT0S8N1_9SPHN</name>
<evidence type="ECO:0000313" key="3">
    <source>
        <dbReference type="Proteomes" id="UP001165383"/>
    </source>
</evidence>
<dbReference type="EMBL" id="JAMGBB010000001">
    <property type="protein sequence ID" value="MCL6740771.1"/>
    <property type="molecule type" value="Genomic_DNA"/>
</dbReference>
<reference evidence="2" key="1">
    <citation type="submission" date="2022-05" db="EMBL/GenBank/DDBJ databases">
        <authorList>
            <person name="Jo J.-H."/>
            <person name="Im W.-T."/>
        </authorList>
    </citation>
    <scope>NUCLEOTIDE SEQUENCE</scope>
    <source>
        <strain evidence="2">RB56-2</strain>
    </source>
</reference>
<feature type="transmembrane region" description="Helical" evidence="1">
    <location>
        <begin position="123"/>
        <end position="142"/>
    </location>
</feature>
<keyword evidence="1" id="KW-0472">Membrane</keyword>
<feature type="transmembrane region" description="Helical" evidence="1">
    <location>
        <begin position="46"/>
        <end position="69"/>
    </location>
</feature>
<organism evidence="2 3">
    <name type="scientific">Sphingomonas brevis</name>
    <dbReference type="NCBI Taxonomy" id="2908206"/>
    <lineage>
        <taxon>Bacteria</taxon>
        <taxon>Pseudomonadati</taxon>
        <taxon>Pseudomonadota</taxon>
        <taxon>Alphaproteobacteria</taxon>
        <taxon>Sphingomonadales</taxon>
        <taxon>Sphingomonadaceae</taxon>
        <taxon>Sphingomonas</taxon>
    </lineage>
</organism>
<keyword evidence="1" id="KW-0812">Transmembrane</keyword>
<accession>A0ABT0S8N1</accession>
<proteinExistence type="predicted"/>
<feature type="transmembrane region" description="Helical" evidence="1">
    <location>
        <begin position="182"/>
        <end position="207"/>
    </location>
</feature>
<evidence type="ECO:0000313" key="2">
    <source>
        <dbReference type="EMBL" id="MCL6740771.1"/>
    </source>
</evidence>
<feature type="transmembrane region" description="Helical" evidence="1">
    <location>
        <begin position="12"/>
        <end position="34"/>
    </location>
</feature>
<feature type="transmembrane region" description="Helical" evidence="1">
    <location>
        <begin position="93"/>
        <end position="111"/>
    </location>
</feature>
<sequence length="215" mass="22667">MSGVAEKNKMRVLIGQMFGGAIVGAIAVSAFIAFVGKPHMDLKDPAIMVTIVAGVSYVLIGLIVAAGLASPKAGAHFLNVEDAEEIREESPKLIPAAVVFVLTGIFLLLLATYRTGAAPMGRGMVLTAAAVCFGGVVIAGWISSKRIDELTRQLGLETAAVTFQVTMLFLCIWGTLAHLDYVAWLSPLALLSSVALLQLLASFVIIARKGMLMPR</sequence>
<dbReference type="Proteomes" id="UP001165383">
    <property type="component" value="Unassembled WGS sequence"/>
</dbReference>
<comment type="caution">
    <text evidence="2">The sequence shown here is derived from an EMBL/GenBank/DDBJ whole genome shotgun (WGS) entry which is preliminary data.</text>
</comment>
<evidence type="ECO:0000256" key="1">
    <source>
        <dbReference type="SAM" id="Phobius"/>
    </source>
</evidence>
<evidence type="ECO:0008006" key="4">
    <source>
        <dbReference type="Google" id="ProtNLM"/>
    </source>
</evidence>
<dbReference type="RefSeq" id="WP_249915187.1">
    <property type="nucleotide sequence ID" value="NZ_JAMGBB010000001.1"/>
</dbReference>
<keyword evidence="1" id="KW-1133">Transmembrane helix</keyword>